<sequence length="132" mass="15460">METKINLIENYLGWWTSLAIPLAIALFYVLALPYISNLIAKVVWKSKIENIKSSYTERQTHIKEEITLAKDNFKLEQAKTGKRELEHLREQIEQLTKTNEKKDETIKEMRTQNEELKKEINETALKVNSPIS</sequence>
<accession>A0AC61Y7N6</accession>
<keyword evidence="2" id="KW-1185">Reference proteome</keyword>
<proteinExistence type="predicted"/>
<gene>
    <name evidence="1" type="ORF">FVB9532_01660</name>
</gene>
<comment type="caution">
    <text evidence="1">The sequence shown here is derived from an EMBL/GenBank/DDBJ whole genome shotgun (WGS) entry which is preliminary data.</text>
</comment>
<reference evidence="1" key="1">
    <citation type="submission" date="2019-09" db="EMBL/GenBank/DDBJ databases">
        <authorList>
            <person name="Rodrigo-Torres L."/>
            <person name="Arahal R. D."/>
            <person name="Lucena T."/>
        </authorList>
    </citation>
    <scope>NUCLEOTIDE SEQUENCE</scope>
    <source>
        <strain evidence="1">ISS653</strain>
    </source>
</reference>
<dbReference type="EMBL" id="CABVMM010000005">
    <property type="protein sequence ID" value="VVV00390.1"/>
    <property type="molecule type" value="Genomic_DNA"/>
</dbReference>
<dbReference type="Proteomes" id="UP000356253">
    <property type="component" value="Unassembled WGS sequence"/>
</dbReference>
<name>A0AC61Y7N6_9FLAO</name>
<organism evidence="1 2">
    <name type="scientific">Mesonia oceanica</name>
    <dbReference type="NCBI Taxonomy" id="2687242"/>
    <lineage>
        <taxon>Bacteria</taxon>
        <taxon>Pseudomonadati</taxon>
        <taxon>Bacteroidota</taxon>
        <taxon>Flavobacteriia</taxon>
        <taxon>Flavobacteriales</taxon>
        <taxon>Flavobacteriaceae</taxon>
        <taxon>Mesonia</taxon>
    </lineage>
</organism>
<evidence type="ECO:0000313" key="1">
    <source>
        <dbReference type="EMBL" id="VVV00390.1"/>
    </source>
</evidence>
<evidence type="ECO:0000313" key="2">
    <source>
        <dbReference type="Proteomes" id="UP000356253"/>
    </source>
</evidence>
<protein>
    <submittedName>
        <fullName evidence="1">Uncharacterized protein</fullName>
    </submittedName>
</protein>